<sequence length="466" mass="52093">MYQIYVRSFADANGDGVGDIQGIISRLDHLAALGVDGIWLTPVFASPQFDFGYDVSDYREIHHEFGTIGDMDELLREAHARNIAVILDMILSHTSIEHPWFRAHPERYLWSEERPNNWLSAFGGSAWQFDEKTSKYYYHRYYPEQPHLDWSNPDVRHAMHDVIAFWVDRGVDGFRLDSIDGLAVDPQLRDEPRATGTGIAGRENDNWADYWQLEHLHTTNLPQVLDELARLKAAFPGTSFLVEADLPRTALKPYLEIADSAFSFEFFRARLDGAAIAPIIDGAGIHGRPAWALSNHDLPRMVSRWGRPRAGIAAMLLLTLPGWAFIYQGDEIGMIDGPGGPVAFDRSGRDAVRHPMQWDATGGFSTAAPWLPMIDPADCNVADQLGDPHSMIELYRALISFRRQLSGPVEVIEASAGELIYRRGSETAQLNFGAGPVRRVEGDVRFSTGRLSSDLLPPDTGVIVRS</sequence>
<comment type="caution">
    <text evidence="3">The sequence shown here is derived from an EMBL/GenBank/DDBJ whole genome shotgun (WGS) entry which is preliminary data.</text>
</comment>
<dbReference type="PANTHER" id="PTHR10357:SF179">
    <property type="entry name" value="NEUTRAL AND BASIC AMINO ACID TRANSPORT PROTEIN RBAT"/>
    <property type="match status" value="1"/>
</dbReference>
<evidence type="ECO:0000259" key="2">
    <source>
        <dbReference type="SMART" id="SM00642"/>
    </source>
</evidence>
<dbReference type="Proteomes" id="UP000565579">
    <property type="component" value="Unassembled WGS sequence"/>
</dbReference>
<keyword evidence="4" id="KW-1185">Reference proteome</keyword>
<dbReference type="EC" id="3.2.1.20" evidence="3"/>
<dbReference type="EMBL" id="JACHMI010000001">
    <property type="protein sequence ID" value="MBB6550342.1"/>
    <property type="molecule type" value="Genomic_DNA"/>
</dbReference>
<dbReference type="SMART" id="SM00642">
    <property type="entry name" value="Aamy"/>
    <property type="match status" value="1"/>
</dbReference>
<evidence type="ECO:0000313" key="3">
    <source>
        <dbReference type="EMBL" id="MBB6550342.1"/>
    </source>
</evidence>
<dbReference type="RefSeq" id="WP_185104631.1">
    <property type="nucleotide sequence ID" value="NZ_BAAAXY010000204.1"/>
</dbReference>
<dbReference type="PANTHER" id="PTHR10357">
    <property type="entry name" value="ALPHA-AMYLASE FAMILY MEMBER"/>
    <property type="match status" value="1"/>
</dbReference>
<name>A0A7X0NVI2_9ACTN</name>
<dbReference type="InterPro" id="IPR006047">
    <property type="entry name" value="GH13_cat_dom"/>
</dbReference>
<accession>A0A7X0NVI2</accession>
<proteinExistence type="inferred from homology"/>
<dbReference type="AlphaFoldDB" id="A0A7X0NVI2"/>
<protein>
    <submittedName>
        <fullName evidence="3">Alpha-glucosidase</fullName>
        <ecNumber evidence="3">3.2.1.20</ecNumber>
    </submittedName>
</protein>
<dbReference type="GO" id="GO:0009313">
    <property type="term" value="P:oligosaccharide catabolic process"/>
    <property type="evidence" value="ECO:0007669"/>
    <property type="project" value="TreeGrafter"/>
</dbReference>
<keyword evidence="3" id="KW-0378">Hydrolase</keyword>
<dbReference type="Pfam" id="PF00128">
    <property type="entry name" value="Alpha-amylase"/>
    <property type="match status" value="2"/>
</dbReference>
<dbReference type="InterPro" id="IPR045857">
    <property type="entry name" value="O16G_dom_2"/>
</dbReference>
<comment type="similarity">
    <text evidence="1">Belongs to the glycosyl hydrolase 13 family.</text>
</comment>
<reference evidence="3 4" key="1">
    <citation type="submission" date="2020-08" db="EMBL/GenBank/DDBJ databases">
        <title>Sequencing the genomes of 1000 actinobacteria strains.</title>
        <authorList>
            <person name="Klenk H.-P."/>
        </authorList>
    </citation>
    <scope>NUCLEOTIDE SEQUENCE [LARGE SCALE GENOMIC DNA]</scope>
    <source>
        <strain evidence="3 4">DSM 43768</strain>
    </source>
</reference>
<keyword evidence="3" id="KW-0326">Glycosidase</keyword>
<evidence type="ECO:0000256" key="1">
    <source>
        <dbReference type="ARBA" id="ARBA00008061"/>
    </source>
</evidence>
<gene>
    <name evidence="3" type="ORF">HD593_005137</name>
</gene>
<dbReference type="Gene3D" id="3.20.20.80">
    <property type="entry name" value="Glycosidases"/>
    <property type="match status" value="1"/>
</dbReference>
<evidence type="ECO:0000313" key="4">
    <source>
        <dbReference type="Proteomes" id="UP000565579"/>
    </source>
</evidence>
<dbReference type="GO" id="GO:0004556">
    <property type="term" value="F:alpha-amylase activity"/>
    <property type="evidence" value="ECO:0007669"/>
    <property type="project" value="TreeGrafter"/>
</dbReference>
<dbReference type="SUPFAM" id="SSF51445">
    <property type="entry name" value="(Trans)glycosidases"/>
    <property type="match status" value="1"/>
</dbReference>
<feature type="domain" description="Glycosyl hydrolase family 13 catalytic" evidence="2">
    <location>
        <begin position="3"/>
        <end position="402"/>
    </location>
</feature>
<organism evidence="3 4">
    <name type="scientific">Nonomuraea rubra</name>
    <dbReference type="NCBI Taxonomy" id="46180"/>
    <lineage>
        <taxon>Bacteria</taxon>
        <taxon>Bacillati</taxon>
        <taxon>Actinomycetota</taxon>
        <taxon>Actinomycetes</taxon>
        <taxon>Streptosporangiales</taxon>
        <taxon>Streptosporangiaceae</taxon>
        <taxon>Nonomuraea</taxon>
    </lineage>
</organism>
<dbReference type="GO" id="GO:0004558">
    <property type="term" value="F:alpha-1,4-glucosidase activity"/>
    <property type="evidence" value="ECO:0007669"/>
    <property type="project" value="UniProtKB-EC"/>
</dbReference>
<dbReference type="Gene3D" id="3.90.400.10">
    <property type="entry name" value="Oligo-1,6-glucosidase, Domain 2"/>
    <property type="match status" value="1"/>
</dbReference>
<dbReference type="InterPro" id="IPR017853">
    <property type="entry name" value="GH"/>
</dbReference>